<feature type="region of interest" description="Disordered" evidence="1">
    <location>
        <begin position="254"/>
        <end position="328"/>
    </location>
</feature>
<evidence type="ECO:0000256" key="1">
    <source>
        <dbReference type="SAM" id="MobiDB-lite"/>
    </source>
</evidence>
<name>E4ZY05_LEPMJ</name>
<keyword evidence="3" id="KW-1185">Reference proteome</keyword>
<protein>
    <submittedName>
        <fullName evidence="2">Predicted protein</fullName>
    </submittedName>
</protein>
<dbReference type="EMBL" id="FP929128">
    <property type="protein sequence ID" value="CBX96250.1"/>
    <property type="molecule type" value="Genomic_DNA"/>
</dbReference>
<dbReference type="HOGENOM" id="CLU_847499_0_0_1"/>
<proteinExistence type="predicted"/>
<evidence type="ECO:0000313" key="3">
    <source>
        <dbReference type="Proteomes" id="UP000002668"/>
    </source>
</evidence>
<dbReference type="Proteomes" id="UP000002668">
    <property type="component" value="Genome"/>
</dbReference>
<feature type="compositionally biased region" description="Low complexity" evidence="1">
    <location>
        <begin position="254"/>
        <end position="277"/>
    </location>
</feature>
<sequence>MSFRFFQACWGDAIETACDEAAKDEELSRDGEGTEQFFLDEFRINSRDTGNAIKTVKAITNQTLKHQDLLTQVAKKPPTALALVPVQAVVLNEDVVRHATDTHVQAALSFQYQTMRFWVQQTHGQHLLQLSTAPLRNYFDPNGGLRKYRVPLSVDKARAVLEVHEVRYLYMLGARIPMPAFYSSMKSISAAYLQSSIQRCREEAPLTSPVYIFDKPHNRLQQARRRHFPSTLRKQSAHDEHPVAWTVWKIEASTQTTSQPQPQTTRGIHTTTSSSTPPLTPPPPPSAKPYRAKPPSKTTPASSTKPAHGPTPPILDANNHPHIRLDQA</sequence>
<reference evidence="3" key="1">
    <citation type="journal article" date="2011" name="Nat. Commun.">
        <title>Effector diversification within compartments of the Leptosphaeria maculans genome affected by Repeat-Induced Point mutations.</title>
        <authorList>
            <person name="Rouxel T."/>
            <person name="Grandaubert J."/>
            <person name="Hane J.K."/>
            <person name="Hoede C."/>
            <person name="van de Wouw A.P."/>
            <person name="Couloux A."/>
            <person name="Dominguez V."/>
            <person name="Anthouard V."/>
            <person name="Bally P."/>
            <person name="Bourras S."/>
            <person name="Cozijnsen A.J."/>
            <person name="Ciuffetti L.M."/>
            <person name="Degrave A."/>
            <person name="Dilmaghani A."/>
            <person name="Duret L."/>
            <person name="Fudal I."/>
            <person name="Goodwin S.B."/>
            <person name="Gout L."/>
            <person name="Glaser N."/>
            <person name="Linglin J."/>
            <person name="Kema G.H.J."/>
            <person name="Lapalu N."/>
            <person name="Lawrence C.B."/>
            <person name="May K."/>
            <person name="Meyer M."/>
            <person name="Ollivier B."/>
            <person name="Poulain J."/>
            <person name="Schoch C.L."/>
            <person name="Simon A."/>
            <person name="Spatafora J.W."/>
            <person name="Stachowiak A."/>
            <person name="Turgeon B.G."/>
            <person name="Tyler B.M."/>
            <person name="Vincent D."/>
            <person name="Weissenbach J."/>
            <person name="Amselem J."/>
            <person name="Quesneville H."/>
            <person name="Oliver R.P."/>
            <person name="Wincker P."/>
            <person name="Balesdent M.-H."/>
            <person name="Howlett B.J."/>
        </authorList>
    </citation>
    <scope>NUCLEOTIDE SEQUENCE [LARGE SCALE GENOMIC DNA]</scope>
    <source>
        <strain evidence="3">JN3 / isolate v23.1.3 / race Av1-4-5-6-7-8</strain>
    </source>
</reference>
<gene>
    <name evidence="2" type="ORF">LEMA_P111690.1</name>
</gene>
<evidence type="ECO:0000313" key="2">
    <source>
        <dbReference type="EMBL" id="CBX96250.1"/>
    </source>
</evidence>
<organism evidence="3">
    <name type="scientific">Leptosphaeria maculans (strain JN3 / isolate v23.1.3 / race Av1-4-5-6-7-8)</name>
    <name type="common">Blackleg fungus</name>
    <name type="synonym">Phoma lingam</name>
    <dbReference type="NCBI Taxonomy" id="985895"/>
    <lineage>
        <taxon>Eukaryota</taxon>
        <taxon>Fungi</taxon>
        <taxon>Dikarya</taxon>
        <taxon>Ascomycota</taxon>
        <taxon>Pezizomycotina</taxon>
        <taxon>Dothideomycetes</taxon>
        <taxon>Pleosporomycetidae</taxon>
        <taxon>Pleosporales</taxon>
        <taxon>Pleosporineae</taxon>
        <taxon>Leptosphaeriaceae</taxon>
        <taxon>Plenodomus</taxon>
        <taxon>Plenodomus lingam/Leptosphaeria maculans species complex</taxon>
    </lineage>
</organism>
<dbReference type="AlphaFoldDB" id="E4ZY05"/>
<dbReference type="VEuPathDB" id="FungiDB:LEMA_P111690.1"/>
<accession>E4ZY05</accession>
<feature type="compositionally biased region" description="Pro residues" evidence="1">
    <location>
        <begin position="278"/>
        <end position="287"/>
    </location>
</feature>
<dbReference type="InParanoid" id="E4ZY05"/>